<proteinExistence type="predicted"/>
<dbReference type="AlphaFoldDB" id="A0A2P2PQZ2"/>
<reference evidence="1" key="1">
    <citation type="submission" date="2018-02" db="EMBL/GenBank/DDBJ databases">
        <title>Rhizophora mucronata_Transcriptome.</title>
        <authorList>
            <person name="Meera S.P."/>
            <person name="Sreeshan A."/>
            <person name="Augustine A."/>
        </authorList>
    </citation>
    <scope>NUCLEOTIDE SEQUENCE</scope>
    <source>
        <tissue evidence="1">Leaf</tissue>
    </source>
</reference>
<name>A0A2P2PQZ2_RHIMU</name>
<dbReference type="EMBL" id="GGEC01076627">
    <property type="protein sequence ID" value="MBX57111.1"/>
    <property type="molecule type" value="Transcribed_RNA"/>
</dbReference>
<evidence type="ECO:0000313" key="1">
    <source>
        <dbReference type="EMBL" id="MBX57111.1"/>
    </source>
</evidence>
<protein>
    <submittedName>
        <fullName evidence="1">Uncharacterized protein</fullName>
    </submittedName>
</protein>
<accession>A0A2P2PQZ2</accession>
<sequence length="172" mass="20079">MILHQNNHFQILHQLKFGTLHPKQANDPIFQAGDILHPLSNPECTTHSQHHKLVYVNSILSNSMVKRLVVKAKNTHSMIFLCFVFFVKIWYNINKTINKNLTVKKTMRCSYSYNERFDLDMYTYIFNKRKGHTASTLNAHRLPPSNNGPHIFLVTQLRIKIDSHKNSEPMGH</sequence>
<organism evidence="1">
    <name type="scientific">Rhizophora mucronata</name>
    <name type="common">Asiatic mangrove</name>
    <dbReference type="NCBI Taxonomy" id="61149"/>
    <lineage>
        <taxon>Eukaryota</taxon>
        <taxon>Viridiplantae</taxon>
        <taxon>Streptophyta</taxon>
        <taxon>Embryophyta</taxon>
        <taxon>Tracheophyta</taxon>
        <taxon>Spermatophyta</taxon>
        <taxon>Magnoliopsida</taxon>
        <taxon>eudicotyledons</taxon>
        <taxon>Gunneridae</taxon>
        <taxon>Pentapetalae</taxon>
        <taxon>rosids</taxon>
        <taxon>fabids</taxon>
        <taxon>Malpighiales</taxon>
        <taxon>Rhizophoraceae</taxon>
        <taxon>Rhizophora</taxon>
    </lineage>
</organism>